<proteinExistence type="predicted"/>
<keyword evidence="2" id="KW-1185">Reference proteome</keyword>
<evidence type="ECO:0000313" key="1">
    <source>
        <dbReference type="EMBL" id="PSL06559.1"/>
    </source>
</evidence>
<sequence length="86" mass="10262">MANEKIEFKFDFLPVEKVIEVTEDTVHDNMYKLKRAKTRQAKKGIESSLQFFGTVGYYFKIIKSMTDEEFIQAEQNYNLRQLKESR</sequence>
<organism evidence="1 2">
    <name type="scientific">Cecembia rubra</name>
    <dbReference type="NCBI Taxonomy" id="1485585"/>
    <lineage>
        <taxon>Bacteria</taxon>
        <taxon>Pseudomonadati</taxon>
        <taxon>Bacteroidota</taxon>
        <taxon>Cytophagia</taxon>
        <taxon>Cytophagales</taxon>
        <taxon>Cyclobacteriaceae</taxon>
        <taxon>Cecembia</taxon>
    </lineage>
</organism>
<dbReference type="RefSeq" id="WP_106566478.1">
    <property type="nucleotide sequence ID" value="NZ_PYGF01000002.1"/>
</dbReference>
<dbReference type="AlphaFoldDB" id="A0A2P8EAR1"/>
<dbReference type="Proteomes" id="UP000240708">
    <property type="component" value="Unassembled WGS sequence"/>
</dbReference>
<evidence type="ECO:0000313" key="2">
    <source>
        <dbReference type="Proteomes" id="UP000240708"/>
    </source>
</evidence>
<reference evidence="1 2" key="1">
    <citation type="submission" date="2018-03" db="EMBL/GenBank/DDBJ databases">
        <title>Genomic Encyclopedia of Archaeal and Bacterial Type Strains, Phase II (KMG-II): from individual species to whole genera.</title>
        <authorList>
            <person name="Goeker M."/>
        </authorList>
    </citation>
    <scope>NUCLEOTIDE SEQUENCE [LARGE SCALE GENOMIC DNA]</scope>
    <source>
        <strain evidence="1 2">DSM 28057</strain>
    </source>
</reference>
<gene>
    <name evidence="1" type="ORF">CLV48_102376</name>
</gene>
<protein>
    <submittedName>
        <fullName evidence="1">Uncharacterized protein</fullName>
    </submittedName>
</protein>
<accession>A0A2P8EAR1</accession>
<comment type="caution">
    <text evidence="1">The sequence shown here is derived from an EMBL/GenBank/DDBJ whole genome shotgun (WGS) entry which is preliminary data.</text>
</comment>
<name>A0A2P8EAR1_9BACT</name>
<dbReference type="EMBL" id="PYGF01000002">
    <property type="protein sequence ID" value="PSL06559.1"/>
    <property type="molecule type" value="Genomic_DNA"/>
</dbReference>